<organism evidence="2">
    <name type="scientific">Echinostoma caproni</name>
    <dbReference type="NCBI Taxonomy" id="27848"/>
    <lineage>
        <taxon>Eukaryota</taxon>
        <taxon>Metazoa</taxon>
        <taxon>Spiralia</taxon>
        <taxon>Lophotrochozoa</taxon>
        <taxon>Platyhelminthes</taxon>
        <taxon>Trematoda</taxon>
        <taxon>Digenea</taxon>
        <taxon>Plagiorchiida</taxon>
        <taxon>Echinostomata</taxon>
        <taxon>Echinostomatoidea</taxon>
        <taxon>Echinostomatidae</taxon>
        <taxon>Echinostoma</taxon>
    </lineage>
</organism>
<dbReference type="FunFam" id="2.30.29.30:FF:000028">
    <property type="entry name" value="Talin 2"/>
    <property type="match status" value="1"/>
</dbReference>
<dbReference type="InterPro" id="IPR019748">
    <property type="entry name" value="FERM_central"/>
</dbReference>
<dbReference type="Pfam" id="PF02174">
    <property type="entry name" value="IRS"/>
    <property type="match status" value="1"/>
</dbReference>
<dbReference type="GO" id="GO:0003779">
    <property type="term" value="F:actin binding"/>
    <property type="evidence" value="ECO:0007669"/>
    <property type="project" value="InterPro"/>
</dbReference>
<dbReference type="PANTHER" id="PTHR19981">
    <property type="entry name" value="TALIN"/>
    <property type="match status" value="1"/>
</dbReference>
<dbReference type="InterPro" id="IPR035964">
    <property type="entry name" value="I/LWEQ_dom_sf"/>
</dbReference>
<dbReference type="InterPro" id="IPR015224">
    <property type="entry name" value="Talin_cent"/>
</dbReference>
<feature type="domain" description="FERM" evidence="1">
    <location>
        <begin position="1"/>
        <end position="174"/>
    </location>
</feature>
<dbReference type="InterPro" id="IPR035963">
    <property type="entry name" value="FERM_2"/>
</dbReference>
<dbReference type="InterPro" id="IPR019747">
    <property type="entry name" value="FERM_CS"/>
</dbReference>
<accession>A0A183B025</accession>
<dbReference type="GO" id="GO:0005886">
    <property type="term" value="C:plasma membrane"/>
    <property type="evidence" value="ECO:0007669"/>
    <property type="project" value="TreeGrafter"/>
</dbReference>
<dbReference type="CDD" id="cd14473">
    <property type="entry name" value="FERM_B-lobe"/>
    <property type="match status" value="1"/>
</dbReference>
<protein>
    <submittedName>
        <fullName evidence="2">FERM domain-containing protein</fullName>
    </submittedName>
</protein>
<dbReference type="SUPFAM" id="SSF109880">
    <property type="entry name" value="A middle domain of Talin 1"/>
    <property type="match status" value="1"/>
</dbReference>
<dbReference type="GO" id="GO:0005925">
    <property type="term" value="C:focal adhesion"/>
    <property type="evidence" value="ECO:0007669"/>
    <property type="project" value="InterPro"/>
</dbReference>
<reference evidence="2" key="1">
    <citation type="submission" date="2016-06" db="UniProtKB">
        <authorList>
            <consortium name="WormBaseParasite"/>
        </authorList>
    </citation>
    <scope>IDENTIFICATION</scope>
</reference>
<dbReference type="InterPro" id="IPR036476">
    <property type="entry name" value="Talin_cent_sf"/>
</dbReference>
<dbReference type="SUPFAM" id="SSF50729">
    <property type="entry name" value="PH domain-like"/>
    <property type="match status" value="1"/>
</dbReference>
<dbReference type="PANTHER" id="PTHR19981:SF1">
    <property type="entry name" value="RHEA, ISOFORM B"/>
    <property type="match status" value="1"/>
</dbReference>
<dbReference type="InterPro" id="IPR011993">
    <property type="entry name" value="PH-like_dom_sf"/>
</dbReference>
<dbReference type="CDD" id="cd10569">
    <property type="entry name" value="FERM_C_Talin"/>
    <property type="match status" value="1"/>
</dbReference>
<dbReference type="GO" id="GO:0005200">
    <property type="term" value="F:structural constituent of cytoskeleton"/>
    <property type="evidence" value="ECO:0007669"/>
    <property type="project" value="InterPro"/>
</dbReference>
<dbReference type="SMART" id="SM01244">
    <property type="entry name" value="IRS"/>
    <property type="match status" value="1"/>
</dbReference>
<dbReference type="Gene3D" id="1.20.80.10">
    <property type="match status" value="1"/>
</dbReference>
<proteinExistence type="predicted"/>
<dbReference type="SUPFAM" id="SSF109885">
    <property type="entry name" value="I/LWEQ domain"/>
    <property type="match status" value="1"/>
</dbReference>
<dbReference type="Gene3D" id="1.20.1420.10">
    <property type="entry name" value="Talin, central domain"/>
    <property type="match status" value="1"/>
</dbReference>
<dbReference type="GO" id="GO:0030036">
    <property type="term" value="P:actin cytoskeleton organization"/>
    <property type="evidence" value="ECO:0007669"/>
    <property type="project" value="TreeGrafter"/>
</dbReference>
<name>A0A183B025_9TREM</name>
<dbReference type="GO" id="GO:0005737">
    <property type="term" value="C:cytoplasm"/>
    <property type="evidence" value="ECO:0007669"/>
    <property type="project" value="TreeGrafter"/>
</dbReference>
<dbReference type="GO" id="GO:0098609">
    <property type="term" value="P:cell-cell adhesion"/>
    <property type="evidence" value="ECO:0007669"/>
    <property type="project" value="TreeGrafter"/>
</dbReference>
<dbReference type="GO" id="GO:0001726">
    <property type="term" value="C:ruffle"/>
    <property type="evidence" value="ECO:0007669"/>
    <property type="project" value="InterPro"/>
</dbReference>
<dbReference type="AlphaFoldDB" id="A0A183B025"/>
<sequence>LEQAINLAALQCQAEIGVLTPEKAKHNSIDLKEHLPKEYAKVKGVEKRIQERHKKLGDFDEKEAKLQYIQLCRSLPTYGITFFLIKEKLKGRNKLVPRLFGVSKESVMRVDEKTKEILETWPLTRIRRWAARSNLFILDFGQYSPDGNYAMQTTEGEQIGQLISGYIDIILRRQRSKLGAAGDADEENTIVEDNVAPSRGQRAQEANIAHTGVLRTASYRGDFAEGHLITRDQTVTQHNLGGAQVGSGRIINRSGITNPTLNGDRHSGFQLIDLGQPKRALLQRIDFGLRSIQEATEELEKPVYSDDEALRGDDAITKRWRTEALEQARTGVMSHLGAMTMATGQLLSCLQTPTAAEDDRYEFDYANMDASLASIGMNVHGLIQCVRLYDQVDAAQGSEHGLGLRAAAQSLSDAFLDLMRAAVPASPGANDTGDKVSTISRSTSSLVEGKHGPDRAALLEAASRVGDASRQLLQYISHPSAHNTNLGSVTPMDAQSNGAASPMNLYPSVVDWEARDQLLSATKSVANRMAKLVKTAKLGAMAVGQEAADLFSRNGADSDASLLLRSTQGRLVHAATTAGKAASRLVTCAKVVVCTMEQPESQDQLIRTAKEVSS</sequence>
<dbReference type="PROSITE" id="PS00661">
    <property type="entry name" value="FERM_2"/>
    <property type="match status" value="1"/>
</dbReference>
<dbReference type="PROSITE" id="PS50057">
    <property type="entry name" value="FERM_3"/>
    <property type="match status" value="1"/>
</dbReference>
<dbReference type="InterPro" id="IPR000299">
    <property type="entry name" value="FERM_domain"/>
</dbReference>
<dbReference type="Gene3D" id="1.20.120.230">
    <property type="entry name" value="Alpha-catenin/vinculin-like"/>
    <property type="match status" value="1"/>
</dbReference>
<evidence type="ECO:0000259" key="1">
    <source>
        <dbReference type="PROSITE" id="PS50057"/>
    </source>
</evidence>
<dbReference type="WBParaSite" id="ECPE_0001259601-mRNA-1">
    <property type="protein sequence ID" value="ECPE_0001259601-mRNA-1"/>
    <property type="gene ID" value="ECPE_0001259601"/>
</dbReference>
<dbReference type="InterPro" id="IPR002404">
    <property type="entry name" value="IRS_PTB"/>
</dbReference>
<evidence type="ECO:0000313" key="2">
    <source>
        <dbReference type="WBParaSite" id="ECPE_0001259601-mRNA-1"/>
    </source>
</evidence>
<dbReference type="Pfam" id="PF09141">
    <property type="entry name" value="Talin_middle"/>
    <property type="match status" value="1"/>
</dbReference>
<dbReference type="SUPFAM" id="SSF47031">
    <property type="entry name" value="Second domain of FERM"/>
    <property type="match status" value="1"/>
</dbReference>
<dbReference type="Gene3D" id="2.30.29.30">
    <property type="entry name" value="Pleckstrin-homology domain (PH domain)/Phosphotyrosine-binding domain (PTB)"/>
    <property type="match status" value="1"/>
</dbReference>
<dbReference type="InterPro" id="IPR014352">
    <property type="entry name" value="FERM/acyl-CoA-bd_prot_sf"/>
</dbReference>